<dbReference type="AlphaFoldDB" id="A0A5S4FNR4"/>
<gene>
    <name evidence="2" type="ORF">ETD86_38140</name>
</gene>
<organism evidence="2 3">
    <name type="scientific">Nonomuraea turkmeniaca</name>
    <dbReference type="NCBI Taxonomy" id="103838"/>
    <lineage>
        <taxon>Bacteria</taxon>
        <taxon>Bacillati</taxon>
        <taxon>Actinomycetota</taxon>
        <taxon>Actinomycetes</taxon>
        <taxon>Streptosporangiales</taxon>
        <taxon>Streptosporangiaceae</taxon>
        <taxon>Nonomuraea</taxon>
    </lineage>
</organism>
<protein>
    <submittedName>
        <fullName evidence="2">Uncharacterized protein</fullName>
    </submittedName>
</protein>
<proteinExistence type="predicted"/>
<evidence type="ECO:0000256" key="1">
    <source>
        <dbReference type="SAM" id="Coils"/>
    </source>
</evidence>
<dbReference type="OrthoDB" id="3540315at2"/>
<dbReference type="EMBL" id="VCKY01000177">
    <property type="protein sequence ID" value="TMR10787.1"/>
    <property type="molecule type" value="Genomic_DNA"/>
</dbReference>
<name>A0A5S4FNR4_9ACTN</name>
<dbReference type="RefSeq" id="WP_138671511.1">
    <property type="nucleotide sequence ID" value="NZ_VCKY01000177.1"/>
</dbReference>
<accession>A0A5S4FNR4</accession>
<comment type="caution">
    <text evidence="2">The sequence shown here is derived from an EMBL/GenBank/DDBJ whole genome shotgun (WGS) entry which is preliminary data.</text>
</comment>
<evidence type="ECO:0000313" key="2">
    <source>
        <dbReference type="EMBL" id="TMR10787.1"/>
    </source>
</evidence>
<feature type="coiled-coil region" evidence="1">
    <location>
        <begin position="44"/>
        <end position="76"/>
    </location>
</feature>
<evidence type="ECO:0000313" key="3">
    <source>
        <dbReference type="Proteomes" id="UP000309128"/>
    </source>
</evidence>
<keyword evidence="3" id="KW-1185">Reference proteome</keyword>
<dbReference type="Proteomes" id="UP000309128">
    <property type="component" value="Unassembled WGS sequence"/>
</dbReference>
<reference evidence="2 3" key="1">
    <citation type="submission" date="2019-05" db="EMBL/GenBank/DDBJ databases">
        <title>Draft genome sequence of Nonomuraea turkmeniaca DSM 43926.</title>
        <authorList>
            <person name="Saricaoglu S."/>
            <person name="Isik K."/>
        </authorList>
    </citation>
    <scope>NUCLEOTIDE SEQUENCE [LARGE SCALE GENOMIC DNA]</scope>
    <source>
        <strain evidence="2 3">DSM 43926</strain>
    </source>
</reference>
<keyword evidence="1" id="KW-0175">Coiled coil</keyword>
<sequence>MYVIRLADGTLRVPQSLTSEDGRLIGNAYVEVQPGDADYEQWLAESLTEEEAALRRRRWEEENDDLEREFLAFKEEQFKEQQFKEEQFKTEQEEDA</sequence>